<evidence type="ECO:0000313" key="4">
    <source>
        <dbReference type="Proteomes" id="UP000016927"/>
    </source>
</evidence>
<protein>
    <submittedName>
        <fullName evidence="3">Uncharacterized protein</fullName>
    </submittedName>
</protein>
<feature type="compositionally biased region" description="Basic and acidic residues" evidence="1">
    <location>
        <begin position="35"/>
        <end position="59"/>
    </location>
</feature>
<feature type="region of interest" description="Disordered" evidence="1">
    <location>
        <begin position="29"/>
        <end position="85"/>
    </location>
</feature>
<dbReference type="AlphaFoldDB" id="R0KPH0"/>
<feature type="transmembrane region" description="Helical" evidence="2">
    <location>
        <begin position="106"/>
        <end position="127"/>
    </location>
</feature>
<evidence type="ECO:0000256" key="1">
    <source>
        <dbReference type="SAM" id="MobiDB-lite"/>
    </source>
</evidence>
<keyword evidence="2" id="KW-1133">Transmembrane helix</keyword>
<keyword evidence="2" id="KW-0472">Membrane</keyword>
<proteinExistence type="predicted"/>
<feature type="compositionally biased region" description="Basic residues" evidence="1">
    <location>
        <begin position="73"/>
        <end position="83"/>
    </location>
</feature>
<keyword evidence="2" id="KW-0812">Transmembrane</keyword>
<evidence type="ECO:0000313" key="3">
    <source>
        <dbReference type="EMBL" id="EOB12601.1"/>
    </source>
</evidence>
<evidence type="ECO:0000256" key="2">
    <source>
        <dbReference type="SAM" id="Phobius"/>
    </source>
</evidence>
<keyword evidence="4" id="KW-1185">Reference proteome</keyword>
<reference evidence="3 4" key="1">
    <citation type="journal article" date="2013" name="BMC Genomics">
        <title>Comparative genomics of parasitic silkworm microsporidia reveal an association between genome expansion and host adaptation.</title>
        <authorList>
            <person name="Pan G."/>
            <person name="Xu J."/>
            <person name="Li T."/>
            <person name="Xia Q."/>
            <person name="Liu S.L."/>
            <person name="Zhang G."/>
            <person name="Li S."/>
            <person name="Li C."/>
            <person name="Liu H."/>
            <person name="Yang L."/>
            <person name="Liu T."/>
            <person name="Zhang X."/>
            <person name="Wu Z."/>
            <person name="Fan W."/>
            <person name="Dang X."/>
            <person name="Xiang H."/>
            <person name="Tao M."/>
            <person name="Li Y."/>
            <person name="Hu J."/>
            <person name="Li Z."/>
            <person name="Lin L."/>
            <person name="Luo J."/>
            <person name="Geng L."/>
            <person name="Wang L."/>
            <person name="Long M."/>
            <person name="Wan Y."/>
            <person name="He N."/>
            <person name="Zhang Z."/>
            <person name="Lu C."/>
            <person name="Keeling P.J."/>
            <person name="Wang J."/>
            <person name="Xiang Z."/>
            <person name="Zhou Z."/>
        </authorList>
    </citation>
    <scope>NUCLEOTIDE SEQUENCE [LARGE SCALE GENOMIC DNA]</scope>
    <source>
        <strain evidence="4">CQ1 / CVCC 102059</strain>
    </source>
</reference>
<sequence>MIFLFKINFPCLFTNKKMAFEPEPVNLTECSLSENKNEPSKELDSRVGENELKPSKELDSDVGETENEAKDKSVKRKLNTPKNKKNDQDIKVHVNFKSEFFSIKMLAFMILVAGLFFTFLIGFNGLVL</sequence>
<accession>R0KPH0</accession>
<gene>
    <name evidence="3" type="ORF">NBO_399g0002</name>
</gene>
<name>R0KPH0_NOSB1</name>
<dbReference type="EMBL" id="KB909307">
    <property type="protein sequence ID" value="EOB12601.1"/>
    <property type="molecule type" value="Genomic_DNA"/>
</dbReference>
<organism evidence="3 4">
    <name type="scientific">Nosema bombycis (strain CQ1 / CVCC 102059)</name>
    <name type="common">Microsporidian parasite</name>
    <name type="synonym">Pebrine of silkworm</name>
    <dbReference type="NCBI Taxonomy" id="578461"/>
    <lineage>
        <taxon>Eukaryota</taxon>
        <taxon>Fungi</taxon>
        <taxon>Fungi incertae sedis</taxon>
        <taxon>Microsporidia</taxon>
        <taxon>Nosematidae</taxon>
        <taxon>Nosema</taxon>
    </lineage>
</organism>
<dbReference type="VEuPathDB" id="MicrosporidiaDB:NBO_399g0002"/>
<dbReference type="HOGENOM" id="CLU_1960205_0_0_1"/>
<dbReference type="Proteomes" id="UP000016927">
    <property type="component" value="Unassembled WGS sequence"/>
</dbReference>